<dbReference type="Proteomes" id="UP000275530">
    <property type="component" value="Unassembled WGS sequence"/>
</dbReference>
<evidence type="ECO:0000313" key="2">
    <source>
        <dbReference type="Proteomes" id="UP000275530"/>
    </source>
</evidence>
<organism evidence="1 2">
    <name type="scientific">Mesorhizobium jarvisii</name>
    <dbReference type="NCBI Taxonomy" id="1777867"/>
    <lineage>
        <taxon>Bacteria</taxon>
        <taxon>Pseudomonadati</taxon>
        <taxon>Pseudomonadota</taxon>
        <taxon>Alphaproteobacteria</taxon>
        <taxon>Hyphomicrobiales</taxon>
        <taxon>Phyllobacteriaceae</taxon>
        <taxon>Mesorhizobium</taxon>
    </lineage>
</organism>
<dbReference type="AlphaFoldDB" id="A0A6M7TE46"/>
<evidence type="ECO:0000313" key="1">
    <source>
        <dbReference type="EMBL" id="RJT29977.1"/>
    </source>
</evidence>
<gene>
    <name evidence="1" type="ORF">D3242_27255</name>
</gene>
<comment type="caution">
    <text evidence="1">The sequence shown here is derived from an EMBL/GenBank/DDBJ whole genome shotgun (WGS) entry which is preliminary data.</text>
</comment>
<sequence length="63" mass="7280">MTDAEDEISVVTHRWRTAETSITPNEFAWIEFIRLVSGETDPAPTLERVQLLRQVFQKSSSCR</sequence>
<name>A0A6M7TE46_9HYPH</name>
<proteinExistence type="predicted"/>
<reference evidence="1 2" key="1">
    <citation type="submission" date="2018-09" db="EMBL/GenBank/DDBJ databases">
        <title>Mesorhizobium carmichaelinearum sp. nov. isolated from Carmichaelinea spp. root nodules in New Zealand.</title>
        <authorList>
            <person name="De Meyer S.E."/>
        </authorList>
    </citation>
    <scope>NUCLEOTIDE SEQUENCE [LARGE SCALE GENOMIC DNA]</scope>
    <source>
        <strain evidence="1 2">LMG 28313</strain>
    </source>
</reference>
<dbReference type="EMBL" id="QZXA01000012">
    <property type="protein sequence ID" value="RJT29977.1"/>
    <property type="molecule type" value="Genomic_DNA"/>
</dbReference>
<accession>A0A6M7TE46</accession>
<protein>
    <submittedName>
        <fullName evidence="1">Uncharacterized protein</fullName>
    </submittedName>
</protein>
<keyword evidence="2" id="KW-1185">Reference proteome</keyword>